<keyword evidence="2" id="KW-1185">Reference proteome</keyword>
<gene>
    <name evidence="1" type="ORF">KIPB_001859</name>
</gene>
<evidence type="ECO:0000313" key="2">
    <source>
        <dbReference type="Proteomes" id="UP000265618"/>
    </source>
</evidence>
<organism evidence="1 2">
    <name type="scientific">Kipferlia bialata</name>
    <dbReference type="NCBI Taxonomy" id="797122"/>
    <lineage>
        <taxon>Eukaryota</taxon>
        <taxon>Metamonada</taxon>
        <taxon>Carpediemonas-like organisms</taxon>
        <taxon>Kipferlia</taxon>
    </lineage>
</organism>
<sequence length="66" mass="6872">MSVPTTGTETAGYVSLVTSIRHAVEMGPVGVPILREIVGQMGVTAEEGPDPQLKVREMGGYGCVLV</sequence>
<name>A0A391NJ06_9EUKA</name>
<proteinExistence type="predicted"/>
<evidence type="ECO:0000313" key="1">
    <source>
        <dbReference type="EMBL" id="GCA62191.1"/>
    </source>
</evidence>
<dbReference type="Proteomes" id="UP000265618">
    <property type="component" value="Unassembled WGS sequence"/>
</dbReference>
<dbReference type="EMBL" id="BDIP01000281">
    <property type="protein sequence ID" value="GCA62191.1"/>
    <property type="molecule type" value="Genomic_DNA"/>
</dbReference>
<dbReference type="AlphaFoldDB" id="A0A391NJ06"/>
<protein>
    <submittedName>
        <fullName evidence="1">Uncharacterized protein</fullName>
    </submittedName>
</protein>
<comment type="caution">
    <text evidence="1">The sequence shown here is derived from an EMBL/GenBank/DDBJ whole genome shotgun (WGS) entry which is preliminary data.</text>
</comment>
<accession>A0A391NJ06</accession>
<reference evidence="1 2" key="1">
    <citation type="journal article" date="2018" name="PLoS ONE">
        <title>The draft genome of Kipferlia bialata reveals reductive genome evolution in fornicate parasites.</title>
        <authorList>
            <person name="Tanifuji G."/>
            <person name="Takabayashi S."/>
            <person name="Kume K."/>
            <person name="Takagi M."/>
            <person name="Nakayama T."/>
            <person name="Kamikawa R."/>
            <person name="Inagaki Y."/>
            <person name="Hashimoto T."/>
        </authorList>
    </citation>
    <scope>NUCLEOTIDE SEQUENCE [LARGE SCALE GENOMIC DNA]</scope>
    <source>
        <strain evidence="1">NY0173</strain>
    </source>
</reference>